<dbReference type="Proteomes" id="UP000310200">
    <property type="component" value="Unassembled WGS sequence"/>
</dbReference>
<accession>A0A4S2KLH9</accession>
<protein>
    <submittedName>
        <fullName evidence="1">Uncharacterized protein</fullName>
    </submittedName>
</protein>
<dbReference type="EMBL" id="QBLH01001960">
    <property type="protein sequence ID" value="TGZ50545.1"/>
    <property type="molecule type" value="Genomic_DNA"/>
</dbReference>
<organism evidence="1 2">
    <name type="scientific">Temnothorax longispinosus</name>
    <dbReference type="NCBI Taxonomy" id="300112"/>
    <lineage>
        <taxon>Eukaryota</taxon>
        <taxon>Metazoa</taxon>
        <taxon>Ecdysozoa</taxon>
        <taxon>Arthropoda</taxon>
        <taxon>Hexapoda</taxon>
        <taxon>Insecta</taxon>
        <taxon>Pterygota</taxon>
        <taxon>Neoptera</taxon>
        <taxon>Endopterygota</taxon>
        <taxon>Hymenoptera</taxon>
        <taxon>Apocrita</taxon>
        <taxon>Aculeata</taxon>
        <taxon>Formicoidea</taxon>
        <taxon>Formicidae</taxon>
        <taxon>Myrmicinae</taxon>
        <taxon>Temnothorax</taxon>
    </lineage>
</organism>
<sequence length="391" mass="46778">MEGWDLEEFEVKSRIESDHMPLVSVWTSKEGLKGEWRKEERRQAERIIQCWDEESTRIFTGRTEEISLSEGGLLEKWEELRGKVSKAVVEKKVRWRKRQLGYKKWWDRECTRKKRKAERKLKRWRKGGGSKEAALQVKRELAELCEKKREEWSKREIEKLNEIRTETEVWKYISKERKVKDKVSEEISMEGWRQHFMGVLEGTDERILGEKRRGGDDEEDLTDEEIEKQIRRLRREKAAGPDGIRSEAWKFCRGQVREKLKEVIKGVWRGEGWPDSWKEEVAGLPEYLRRKGESGSHKRKARARCGNEELGNKYWLREEERNCNIRGREEGTLEHLMERCVWKSTSRVVLDDIIGEKETEGGYRWLKEWEDKRKEESRNRRVAQSQVGQGV</sequence>
<reference evidence="1 2" key="1">
    <citation type="journal article" date="2019" name="Philos. Trans. R. Soc. Lond., B, Biol. Sci.">
        <title>Ant behaviour and brain gene expression of defending hosts depend on the ecological success of the intruding social parasite.</title>
        <authorList>
            <person name="Kaur R."/>
            <person name="Stoldt M."/>
            <person name="Jongepier E."/>
            <person name="Feldmeyer B."/>
            <person name="Menzel F."/>
            <person name="Bornberg-Bauer E."/>
            <person name="Foitzik S."/>
        </authorList>
    </citation>
    <scope>NUCLEOTIDE SEQUENCE [LARGE SCALE GENOMIC DNA]</scope>
    <source>
        <tissue evidence="1">Whole body</tissue>
    </source>
</reference>
<dbReference type="STRING" id="300112.A0A4S2KLH9"/>
<proteinExistence type="predicted"/>
<dbReference type="AlphaFoldDB" id="A0A4S2KLH9"/>
<evidence type="ECO:0000313" key="2">
    <source>
        <dbReference type="Proteomes" id="UP000310200"/>
    </source>
</evidence>
<gene>
    <name evidence="1" type="ORF">DBV15_12707</name>
</gene>
<evidence type="ECO:0000313" key="1">
    <source>
        <dbReference type="EMBL" id="TGZ50545.1"/>
    </source>
</evidence>
<keyword evidence="2" id="KW-1185">Reference proteome</keyword>
<comment type="caution">
    <text evidence="1">The sequence shown here is derived from an EMBL/GenBank/DDBJ whole genome shotgun (WGS) entry which is preliminary data.</text>
</comment>
<feature type="non-terminal residue" evidence="1">
    <location>
        <position position="391"/>
    </location>
</feature>
<name>A0A4S2KLH9_9HYME</name>